<dbReference type="InterPro" id="IPR036390">
    <property type="entry name" value="WH_DNA-bd_sf"/>
</dbReference>
<reference evidence="5 6" key="2">
    <citation type="submission" date="2019-08" db="EMBL/GenBank/DDBJ databases">
        <title>Amycolatopsis acidicola sp. nov., isolated from peat swamp forest soil.</title>
        <authorList>
            <person name="Srisuk N."/>
        </authorList>
    </citation>
    <scope>NUCLEOTIDE SEQUENCE [LARGE SCALE GENOMIC DNA]</scope>
    <source>
        <strain evidence="5 6">TBRC 6029</strain>
    </source>
</reference>
<dbReference type="PANTHER" id="PTHR42756">
    <property type="entry name" value="TRANSCRIPTIONAL REGULATOR, MARR"/>
    <property type="match status" value="1"/>
</dbReference>
<dbReference type="Proteomes" id="UP000320011">
    <property type="component" value="Unassembled WGS sequence"/>
</dbReference>
<keyword evidence="1" id="KW-0805">Transcription regulation</keyword>
<dbReference type="PRINTS" id="PR00598">
    <property type="entry name" value="HTHMARR"/>
</dbReference>
<keyword evidence="6" id="KW-1185">Reference proteome</keyword>
<evidence type="ECO:0000256" key="3">
    <source>
        <dbReference type="ARBA" id="ARBA00023163"/>
    </source>
</evidence>
<dbReference type="SMART" id="SM00347">
    <property type="entry name" value="HTH_MARR"/>
    <property type="match status" value="1"/>
</dbReference>
<keyword evidence="3" id="KW-0804">Transcription</keyword>
<evidence type="ECO:0000313" key="6">
    <source>
        <dbReference type="Proteomes" id="UP000320011"/>
    </source>
</evidence>
<keyword evidence="2" id="KW-0238">DNA-binding</keyword>
<dbReference type="Pfam" id="PF01047">
    <property type="entry name" value="MarR"/>
    <property type="match status" value="1"/>
</dbReference>
<dbReference type="GO" id="GO:0003677">
    <property type="term" value="F:DNA binding"/>
    <property type="evidence" value="ECO:0007669"/>
    <property type="project" value="UniProtKB-KW"/>
</dbReference>
<evidence type="ECO:0000259" key="4">
    <source>
        <dbReference type="PROSITE" id="PS50995"/>
    </source>
</evidence>
<reference evidence="5 6" key="1">
    <citation type="submission" date="2019-07" db="EMBL/GenBank/DDBJ databases">
        <authorList>
            <person name="Duangmal K."/>
            <person name="Teo W.F.A."/>
        </authorList>
    </citation>
    <scope>NUCLEOTIDE SEQUENCE [LARGE SCALE GENOMIC DNA]</scope>
    <source>
        <strain evidence="5 6">TBRC 6029</strain>
    </source>
</reference>
<evidence type="ECO:0000256" key="1">
    <source>
        <dbReference type="ARBA" id="ARBA00023015"/>
    </source>
</evidence>
<dbReference type="InterPro" id="IPR036388">
    <property type="entry name" value="WH-like_DNA-bd_sf"/>
</dbReference>
<dbReference type="InterPro" id="IPR000835">
    <property type="entry name" value="HTH_MarR-typ"/>
</dbReference>
<evidence type="ECO:0000313" key="5">
    <source>
        <dbReference type="EMBL" id="TVT51983.1"/>
    </source>
</evidence>
<protein>
    <submittedName>
        <fullName evidence="5">Winged helix-turn-helix transcriptional regulator</fullName>
    </submittedName>
</protein>
<dbReference type="SUPFAM" id="SSF46785">
    <property type="entry name" value="Winged helix' DNA-binding domain"/>
    <property type="match status" value="1"/>
</dbReference>
<dbReference type="PROSITE" id="PS50995">
    <property type="entry name" value="HTH_MARR_2"/>
    <property type="match status" value="1"/>
</dbReference>
<dbReference type="PANTHER" id="PTHR42756:SF1">
    <property type="entry name" value="TRANSCRIPTIONAL REPRESSOR OF EMRAB OPERON"/>
    <property type="match status" value="1"/>
</dbReference>
<feature type="domain" description="HTH marR-type" evidence="4">
    <location>
        <begin position="23"/>
        <end position="155"/>
    </location>
</feature>
<dbReference type="EMBL" id="VJWX01000111">
    <property type="protein sequence ID" value="TVT51983.1"/>
    <property type="molecule type" value="Genomic_DNA"/>
</dbReference>
<dbReference type="GO" id="GO:0003700">
    <property type="term" value="F:DNA-binding transcription factor activity"/>
    <property type="evidence" value="ECO:0007669"/>
    <property type="project" value="InterPro"/>
</dbReference>
<proteinExistence type="predicted"/>
<dbReference type="Gene3D" id="1.10.10.10">
    <property type="entry name" value="Winged helix-like DNA-binding domain superfamily/Winged helix DNA-binding domain"/>
    <property type="match status" value="1"/>
</dbReference>
<sequence length="163" mass="17842">MLTSTVAIINHGGAVSSPDPELLEPVLTKVMRLAAMHGDASAEVTPGVALTTAEGVLLVELLAIGGATQQQLADRLSLDKSRVSRLCLALERKKLITRERDEHNRRNLVVRITELGEQAATRLRRTWRDRHERMLAAMSAEERNGLLLGLRAIIREFGAPHGG</sequence>
<gene>
    <name evidence="5" type="ORF">FNH05_13815</name>
</gene>
<comment type="caution">
    <text evidence="5">The sequence shown here is derived from an EMBL/GenBank/DDBJ whole genome shotgun (WGS) entry which is preliminary data.</text>
</comment>
<organism evidence="5 6">
    <name type="scientific">Amycolatopsis rhizosphaerae</name>
    <dbReference type="NCBI Taxonomy" id="2053003"/>
    <lineage>
        <taxon>Bacteria</taxon>
        <taxon>Bacillati</taxon>
        <taxon>Actinomycetota</taxon>
        <taxon>Actinomycetes</taxon>
        <taxon>Pseudonocardiales</taxon>
        <taxon>Pseudonocardiaceae</taxon>
        <taxon>Amycolatopsis</taxon>
    </lineage>
</organism>
<evidence type="ECO:0000256" key="2">
    <source>
        <dbReference type="ARBA" id="ARBA00023125"/>
    </source>
</evidence>
<accession>A0A558CTA4</accession>
<name>A0A558CTA4_9PSEU</name>
<dbReference type="AlphaFoldDB" id="A0A558CTA4"/>
<dbReference type="OrthoDB" id="5506299at2"/>